<feature type="domain" description="HTH tetR-type" evidence="5">
    <location>
        <begin position="11"/>
        <end position="71"/>
    </location>
</feature>
<evidence type="ECO:0000256" key="3">
    <source>
        <dbReference type="ARBA" id="ARBA00023163"/>
    </source>
</evidence>
<evidence type="ECO:0000256" key="1">
    <source>
        <dbReference type="ARBA" id="ARBA00023015"/>
    </source>
</evidence>
<gene>
    <name evidence="6" type="ORF">I596_1198</name>
</gene>
<reference evidence="6 7" key="1">
    <citation type="submission" date="2016-04" db="EMBL/GenBank/DDBJ databases">
        <title>Complete genome sequence of Dokdonella koreensis DS-123T.</title>
        <authorList>
            <person name="Kim J.F."/>
            <person name="Lee H."/>
            <person name="Kwak M.-J."/>
        </authorList>
    </citation>
    <scope>NUCLEOTIDE SEQUENCE [LARGE SCALE GENOMIC DNA]</scope>
    <source>
        <strain evidence="6 7">DS-123</strain>
    </source>
</reference>
<dbReference type="OrthoDB" id="326421at2"/>
<keyword evidence="2 4" id="KW-0238">DNA-binding</keyword>
<feature type="DNA-binding region" description="H-T-H motif" evidence="4">
    <location>
        <begin position="34"/>
        <end position="53"/>
    </location>
</feature>
<dbReference type="PANTHER" id="PTHR47506">
    <property type="entry name" value="TRANSCRIPTIONAL REGULATORY PROTEIN"/>
    <property type="match status" value="1"/>
</dbReference>
<keyword evidence="3" id="KW-0804">Transcription</keyword>
<dbReference type="PROSITE" id="PS50977">
    <property type="entry name" value="HTH_TETR_2"/>
    <property type="match status" value="1"/>
</dbReference>
<dbReference type="PATRIC" id="fig|1300342.3.peg.1167"/>
<dbReference type="InterPro" id="IPR001647">
    <property type="entry name" value="HTH_TetR"/>
</dbReference>
<name>A0A160DSF8_9GAMM</name>
<dbReference type="InterPro" id="IPR009057">
    <property type="entry name" value="Homeodomain-like_sf"/>
</dbReference>
<dbReference type="Gene3D" id="1.10.357.10">
    <property type="entry name" value="Tetracycline Repressor, domain 2"/>
    <property type="match status" value="1"/>
</dbReference>
<dbReference type="Pfam" id="PF16925">
    <property type="entry name" value="TetR_C_13"/>
    <property type="match status" value="1"/>
</dbReference>
<dbReference type="SUPFAM" id="SSF48498">
    <property type="entry name" value="Tetracyclin repressor-like, C-terminal domain"/>
    <property type="match status" value="1"/>
</dbReference>
<dbReference type="InterPro" id="IPR011075">
    <property type="entry name" value="TetR_C"/>
</dbReference>
<accession>A0A160DSF8</accession>
<keyword evidence="7" id="KW-1185">Reference proteome</keyword>
<dbReference type="STRING" id="1300342.I596_1198"/>
<dbReference type="GO" id="GO:0003677">
    <property type="term" value="F:DNA binding"/>
    <property type="evidence" value="ECO:0007669"/>
    <property type="project" value="UniProtKB-UniRule"/>
</dbReference>
<proteinExistence type="predicted"/>
<dbReference type="Pfam" id="PF00440">
    <property type="entry name" value="TetR_N"/>
    <property type="match status" value="1"/>
</dbReference>
<evidence type="ECO:0000259" key="5">
    <source>
        <dbReference type="PROSITE" id="PS50977"/>
    </source>
</evidence>
<dbReference type="PANTHER" id="PTHR47506:SF6">
    <property type="entry name" value="HTH-TYPE TRANSCRIPTIONAL REPRESSOR NEMR"/>
    <property type="match status" value="1"/>
</dbReference>
<sequence length="200" mass="21607">MSLAAVTPKGTATREALLGHAYGIASSQGLEGLSIGELARLAGMSKSGVFAHFGSREDLQLAVLDHAAERFTHEVLVPALRARRGLARLRAIFAGWVDWVRESPEGCPILSAAVEYDGRPGVLRERVVALQLRWRSELRRAVQMAIDTGELPASTDPHQLGFELFGIVLAYHHDARLLDVASAAGHAEAALDRLLAFRSP</sequence>
<dbReference type="InterPro" id="IPR036271">
    <property type="entry name" value="Tet_transcr_reg_TetR-rel_C_sf"/>
</dbReference>
<evidence type="ECO:0000313" key="7">
    <source>
        <dbReference type="Proteomes" id="UP000076830"/>
    </source>
</evidence>
<dbReference type="EMBL" id="CP015249">
    <property type="protein sequence ID" value="ANB17228.1"/>
    <property type="molecule type" value="Genomic_DNA"/>
</dbReference>
<dbReference type="KEGG" id="dko:I596_1198"/>
<evidence type="ECO:0000256" key="2">
    <source>
        <dbReference type="ARBA" id="ARBA00023125"/>
    </source>
</evidence>
<organism evidence="6 7">
    <name type="scientific">Dokdonella koreensis DS-123</name>
    <dbReference type="NCBI Taxonomy" id="1300342"/>
    <lineage>
        <taxon>Bacteria</taxon>
        <taxon>Pseudomonadati</taxon>
        <taxon>Pseudomonadota</taxon>
        <taxon>Gammaproteobacteria</taxon>
        <taxon>Lysobacterales</taxon>
        <taxon>Rhodanobacteraceae</taxon>
        <taxon>Dokdonella</taxon>
    </lineage>
</organism>
<dbReference type="AlphaFoldDB" id="A0A160DSF8"/>
<dbReference type="RefSeq" id="WP_067645296.1">
    <property type="nucleotide sequence ID" value="NZ_CP015249.1"/>
</dbReference>
<keyword evidence="1" id="KW-0805">Transcription regulation</keyword>
<dbReference type="SUPFAM" id="SSF46689">
    <property type="entry name" value="Homeodomain-like"/>
    <property type="match status" value="1"/>
</dbReference>
<protein>
    <submittedName>
        <fullName evidence="6">Transcriptional regulator, TetR family protein</fullName>
    </submittedName>
</protein>
<dbReference type="Gene3D" id="1.10.10.60">
    <property type="entry name" value="Homeodomain-like"/>
    <property type="match status" value="1"/>
</dbReference>
<evidence type="ECO:0000313" key="6">
    <source>
        <dbReference type="EMBL" id="ANB17228.1"/>
    </source>
</evidence>
<dbReference type="Proteomes" id="UP000076830">
    <property type="component" value="Chromosome"/>
</dbReference>
<evidence type="ECO:0000256" key="4">
    <source>
        <dbReference type="PROSITE-ProRule" id="PRU00335"/>
    </source>
</evidence>